<keyword evidence="3" id="KW-1185">Reference proteome</keyword>
<dbReference type="AlphaFoldDB" id="A0A840PVR0"/>
<dbReference type="Proteomes" id="UP000557217">
    <property type="component" value="Unassembled WGS sequence"/>
</dbReference>
<dbReference type="Pfam" id="PF00462">
    <property type="entry name" value="Glutaredoxin"/>
    <property type="match status" value="1"/>
</dbReference>
<evidence type="ECO:0000313" key="3">
    <source>
        <dbReference type="Proteomes" id="UP000557217"/>
    </source>
</evidence>
<evidence type="ECO:0000259" key="1">
    <source>
        <dbReference type="Pfam" id="PF00462"/>
    </source>
</evidence>
<accession>A0A840PVR0</accession>
<dbReference type="InterPro" id="IPR036249">
    <property type="entry name" value="Thioredoxin-like_sf"/>
</dbReference>
<dbReference type="InterPro" id="IPR002109">
    <property type="entry name" value="Glutaredoxin"/>
</dbReference>
<comment type="caution">
    <text evidence="2">The sequence shown here is derived from an EMBL/GenBank/DDBJ whole genome shotgun (WGS) entry which is preliminary data.</text>
</comment>
<organism evidence="2 3">
    <name type="scientific">Ureibacillus thermosphaericus</name>
    <dbReference type="NCBI Taxonomy" id="51173"/>
    <lineage>
        <taxon>Bacteria</taxon>
        <taxon>Bacillati</taxon>
        <taxon>Bacillota</taxon>
        <taxon>Bacilli</taxon>
        <taxon>Bacillales</taxon>
        <taxon>Caryophanaceae</taxon>
        <taxon>Ureibacillus</taxon>
    </lineage>
</organism>
<dbReference type="SUPFAM" id="SSF52833">
    <property type="entry name" value="Thioredoxin-like"/>
    <property type="match status" value="1"/>
</dbReference>
<protein>
    <submittedName>
        <fullName evidence="2">Glutaredoxin 3</fullName>
    </submittedName>
</protein>
<name>A0A840PVR0_URETH</name>
<feature type="domain" description="Glutaredoxin" evidence="1">
    <location>
        <begin position="2"/>
        <end position="60"/>
    </location>
</feature>
<dbReference type="EMBL" id="JACHGZ010000033">
    <property type="protein sequence ID" value="MBB5149970.1"/>
    <property type="molecule type" value="Genomic_DNA"/>
</dbReference>
<dbReference type="Gene3D" id="3.40.30.10">
    <property type="entry name" value="Glutaredoxin"/>
    <property type="match status" value="1"/>
</dbReference>
<sequence>MKLYSKKVCPKCLLMKYELNQLGYEGKYEEILIDHNEEAKEKLLNAGFLSVPVIEIDGELMDNIENIKKFISRITV</sequence>
<dbReference type="PROSITE" id="PS51354">
    <property type="entry name" value="GLUTAREDOXIN_2"/>
    <property type="match status" value="1"/>
</dbReference>
<gene>
    <name evidence="2" type="ORF">HNR36_002369</name>
</gene>
<proteinExistence type="predicted"/>
<dbReference type="RefSeq" id="WP_016838986.1">
    <property type="nucleotide sequence ID" value="NZ_JAAXPW010000014.1"/>
</dbReference>
<evidence type="ECO:0000313" key="2">
    <source>
        <dbReference type="EMBL" id="MBB5149970.1"/>
    </source>
</evidence>
<reference evidence="2 3" key="1">
    <citation type="submission" date="2020-08" db="EMBL/GenBank/DDBJ databases">
        <title>Genomic Encyclopedia of Type Strains, Phase IV (KMG-IV): sequencing the most valuable type-strain genomes for metagenomic binning, comparative biology and taxonomic classification.</title>
        <authorList>
            <person name="Goeker M."/>
        </authorList>
    </citation>
    <scope>NUCLEOTIDE SEQUENCE [LARGE SCALE GENOMIC DNA]</scope>
    <source>
        <strain evidence="2 3">DSM 10633</strain>
    </source>
</reference>